<evidence type="ECO:0000256" key="3">
    <source>
        <dbReference type="ARBA" id="ARBA00012111"/>
    </source>
</evidence>
<proteinExistence type="inferred from homology"/>
<keyword evidence="9" id="KW-0539">Nucleus</keyword>
<protein>
    <recommendedName>
        <fullName evidence="3">histone deacetylase</fullName>
        <ecNumber evidence="3">3.5.1.98</ecNumber>
    </recommendedName>
</protein>
<dbReference type="GO" id="GO:0005634">
    <property type="term" value="C:nucleus"/>
    <property type="evidence" value="ECO:0007669"/>
    <property type="project" value="UniProtKB-SubCell"/>
</dbReference>
<dbReference type="STRING" id="765915.A0A1Y2HQ41"/>
<dbReference type="PRINTS" id="PR01270">
    <property type="entry name" value="HDASUPER"/>
</dbReference>
<evidence type="ECO:0000313" key="12">
    <source>
        <dbReference type="Proteomes" id="UP000193411"/>
    </source>
</evidence>
<dbReference type="GO" id="GO:0141221">
    <property type="term" value="F:histone deacetylase activity, hydrolytic mechanism"/>
    <property type="evidence" value="ECO:0007669"/>
    <property type="project" value="UniProtKB-EC"/>
</dbReference>
<dbReference type="AlphaFoldDB" id="A0A1Y2HQ41"/>
<comment type="caution">
    <text evidence="11">The sequence shown here is derived from an EMBL/GenBank/DDBJ whole genome shotgun (WGS) entry which is preliminary data.</text>
</comment>
<evidence type="ECO:0000313" key="11">
    <source>
        <dbReference type="EMBL" id="ORZ35232.1"/>
    </source>
</evidence>
<sequence length="450" mass="47993">MHMTAPETASNPPADGGSIHARGASVAIVWSPQASRIHDHLPSNLGRSTLVHTLLSSLGLVVPETHPHLKVIAPLPATPSGLLGFHDPKYLHLIGQLAKGIPVPDVDLTRAGLVHDSPPFRGLAAHLRLAAGGSMQAAHFLTSPPAPLIPRIAIHWDGGRHHAQPSAAAGFCYVNDIVLAIQHLLTHTDANLHPVVYLDLDVHHGDGVQDAFRGHFRQVITLSVHHYDPRGGYYPGTGAAEDKHDVDMLFAMPGGDGPWPSSCKNWINVPLDRGCSDSTFVTVVSHVISRLHTGGLTHPRAVVIQCGMDGLAGDPKGKVWNLSEQAYVRVLAHVRKVWGAVSPVLLLGGGGYHHANTARAWAWMTAAALELWDVRGNGELSGKELVPETVPHEDGNSDEGILEVFGPLFEMAVDVKGTVRDRNVGEGGKVKVSVMRGVERAVDSVLGSLN</sequence>
<dbReference type="InterPro" id="IPR023801">
    <property type="entry name" value="His_deacetylse_dom"/>
</dbReference>
<dbReference type="InterPro" id="IPR023696">
    <property type="entry name" value="Ureohydrolase_dom_sf"/>
</dbReference>
<evidence type="ECO:0000256" key="8">
    <source>
        <dbReference type="ARBA" id="ARBA00023163"/>
    </source>
</evidence>
<dbReference type="EMBL" id="MCFL01000023">
    <property type="protein sequence ID" value="ORZ35232.1"/>
    <property type="molecule type" value="Genomic_DNA"/>
</dbReference>
<keyword evidence="7" id="KW-0805">Transcription regulation</keyword>
<dbReference type="OrthoDB" id="5569878at2759"/>
<dbReference type="InterPro" id="IPR000286">
    <property type="entry name" value="HDACs"/>
</dbReference>
<dbReference type="PANTHER" id="PTHR10625:SF14">
    <property type="entry name" value="HISTONE DEACETYLASE 8"/>
    <property type="match status" value="1"/>
</dbReference>
<name>A0A1Y2HQ41_9FUNG</name>
<dbReference type="Proteomes" id="UP000193411">
    <property type="component" value="Unassembled WGS sequence"/>
</dbReference>
<reference evidence="11 12" key="1">
    <citation type="submission" date="2016-07" db="EMBL/GenBank/DDBJ databases">
        <title>Pervasive Adenine N6-methylation of Active Genes in Fungi.</title>
        <authorList>
            <consortium name="DOE Joint Genome Institute"/>
            <person name="Mondo S.J."/>
            <person name="Dannebaum R.O."/>
            <person name="Kuo R.C."/>
            <person name="Labutti K."/>
            <person name="Haridas S."/>
            <person name="Kuo A."/>
            <person name="Salamov A."/>
            <person name="Ahrendt S.R."/>
            <person name="Lipzen A."/>
            <person name="Sullivan W."/>
            <person name="Andreopoulos W.B."/>
            <person name="Clum A."/>
            <person name="Lindquist E."/>
            <person name="Daum C."/>
            <person name="Ramamoorthy G.K."/>
            <person name="Gryganskyi A."/>
            <person name="Culley D."/>
            <person name="Magnuson J.K."/>
            <person name="James T.Y."/>
            <person name="O'Malley M.A."/>
            <person name="Stajich J.E."/>
            <person name="Spatafora J.W."/>
            <person name="Visel A."/>
            <person name="Grigoriev I.V."/>
        </authorList>
    </citation>
    <scope>NUCLEOTIDE SEQUENCE [LARGE SCALE GENOMIC DNA]</scope>
    <source>
        <strain evidence="11 12">PL171</strain>
    </source>
</reference>
<evidence type="ECO:0000259" key="10">
    <source>
        <dbReference type="Pfam" id="PF00850"/>
    </source>
</evidence>
<gene>
    <name evidence="11" type="ORF">BCR44DRAFT_60190</name>
</gene>
<dbReference type="EC" id="3.5.1.98" evidence="3"/>
<keyword evidence="12" id="KW-1185">Reference proteome</keyword>
<dbReference type="PANTHER" id="PTHR10625">
    <property type="entry name" value="HISTONE DEACETYLASE HDAC1-RELATED"/>
    <property type="match status" value="1"/>
</dbReference>
<keyword evidence="6" id="KW-0156">Chromatin regulator</keyword>
<evidence type="ECO:0000256" key="7">
    <source>
        <dbReference type="ARBA" id="ARBA00023015"/>
    </source>
</evidence>
<dbReference type="InterPro" id="IPR037138">
    <property type="entry name" value="His_deacetylse_dom_sf"/>
</dbReference>
<comment type="similarity">
    <text evidence="2">Belongs to the histone deacetylase family. HD type 1 subfamily.</text>
</comment>
<evidence type="ECO:0000256" key="1">
    <source>
        <dbReference type="ARBA" id="ARBA00004123"/>
    </source>
</evidence>
<keyword evidence="5" id="KW-0378">Hydrolase</keyword>
<keyword evidence="4" id="KW-0678">Repressor</keyword>
<evidence type="ECO:0000256" key="9">
    <source>
        <dbReference type="ARBA" id="ARBA00023242"/>
    </source>
</evidence>
<organism evidence="11 12">
    <name type="scientific">Catenaria anguillulae PL171</name>
    <dbReference type="NCBI Taxonomy" id="765915"/>
    <lineage>
        <taxon>Eukaryota</taxon>
        <taxon>Fungi</taxon>
        <taxon>Fungi incertae sedis</taxon>
        <taxon>Blastocladiomycota</taxon>
        <taxon>Blastocladiomycetes</taxon>
        <taxon>Blastocladiales</taxon>
        <taxon>Catenariaceae</taxon>
        <taxon>Catenaria</taxon>
    </lineage>
</organism>
<evidence type="ECO:0000256" key="6">
    <source>
        <dbReference type="ARBA" id="ARBA00022853"/>
    </source>
</evidence>
<comment type="subcellular location">
    <subcellularLocation>
        <location evidence="1">Nucleus</location>
    </subcellularLocation>
</comment>
<dbReference type="SUPFAM" id="SSF52768">
    <property type="entry name" value="Arginase/deacetylase"/>
    <property type="match status" value="1"/>
</dbReference>
<keyword evidence="8" id="KW-0804">Transcription</keyword>
<dbReference type="GO" id="GO:0031507">
    <property type="term" value="P:heterochromatin formation"/>
    <property type="evidence" value="ECO:0007669"/>
    <property type="project" value="TreeGrafter"/>
</dbReference>
<dbReference type="Gene3D" id="3.40.800.20">
    <property type="entry name" value="Histone deacetylase domain"/>
    <property type="match status" value="1"/>
</dbReference>
<accession>A0A1Y2HQ41</accession>
<feature type="domain" description="Histone deacetylase" evidence="10">
    <location>
        <begin position="44"/>
        <end position="367"/>
    </location>
</feature>
<dbReference type="Pfam" id="PF00850">
    <property type="entry name" value="Hist_deacetyl"/>
    <property type="match status" value="1"/>
</dbReference>
<evidence type="ECO:0000256" key="5">
    <source>
        <dbReference type="ARBA" id="ARBA00022801"/>
    </source>
</evidence>
<evidence type="ECO:0000256" key="2">
    <source>
        <dbReference type="ARBA" id="ARBA00006457"/>
    </source>
</evidence>
<evidence type="ECO:0000256" key="4">
    <source>
        <dbReference type="ARBA" id="ARBA00022491"/>
    </source>
</evidence>